<gene>
    <name evidence="12" type="ORF">MNOR_LOCUS17899</name>
</gene>
<feature type="binding site" evidence="8">
    <location>
        <position position="216"/>
    </location>
    <ligand>
        <name>ATP</name>
        <dbReference type="ChEBI" id="CHEBI:30616"/>
    </ligand>
</feature>
<comment type="similarity">
    <text evidence="1 7 9">Belongs to the ATP:guanido phosphotransferase family.</text>
</comment>
<evidence type="ECO:0000256" key="7">
    <source>
        <dbReference type="PROSITE-ProRule" id="PRU00842"/>
    </source>
</evidence>
<keyword evidence="6 8" id="KW-0067">ATP-binding</keyword>
<evidence type="ECO:0000259" key="10">
    <source>
        <dbReference type="PROSITE" id="PS51509"/>
    </source>
</evidence>
<evidence type="ECO:0000256" key="9">
    <source>
        <dbReference type="RuleBase" id="RU000505"/>
    </source>
</evidence>
<protein>
    <recommendedName>
        <fullName evidence="2">arginine kinase</fullName>
        <ecNumber evidence="2">2.7.3.3</ecNumber>
    </recommendedName>
</protein>
<dbReference type="Gene3D" id="3.30.590.10">
    <property type="entry name" value="Glutamine synthetase/guanido kinase, catalytic domain"/>
    <property type="match status" value="1"/>
</dbReference>
<evidence type="ECO:0000256" key="5">
    <source>
        <dbReference type="ARBA" id="ARBA00022777"/>
    </source>
</evidence>
<keyword evidence="4 8" id="KW-0547">Nucleotide-binding</keyword>
<dbReference type="InterPro" id="IPR014746">
    <property type="entry name" value="Gln_synth/guanido_kin_cat_dom"/>
</dbReference>
<dbReference type="InterPro" id="IPR022414">
    <property type="entry name" value="ATP-guanido_PTrfase_cat"/>
</dbReference>
<feature type="binding site" evidence="8">
    <location>
        <begin position="109"/>
        <end position="113"/>
    </location>
    <ligand>
        <name>ATP</name>
        <dbReference type="ChEBI" id="CHEBI:30616"/>
    </ligand>
</feature>
<evidence type="ECO:0000256" key="6">
    <source>
        <dbReference type="ARBA" id="ARBA00022840"/>
    </source>
</evidence>
<proteinExistence type="inferred from homology"/>
<comment type="caution">
    <text evidence="12">The sequence shown here is derived from an EMBL/GenBank/DDBJ whole genome shotgun (WGS) entry which is preliminary data.</text>
</comment>
<evidence type="ECO:0000256" key="8">
    <source>
        <dbReference type="PROSITE-ProRule" id="PRU00843"/>
    </source>
</evidence>
<dbReference type="EMBL" id="CAXKWB010012549">
    <property type="protein sequence ID" value="CAL4104969.1"/>
    <property type="molecule type" value="Genomic_DNA"/>
</dbReference>
<evidence type="ECO:0000256" key="2">
    <source>
        <dbReference type="ARBA" id="ARBA00012230"/>
    </source>
</evidence>
<feature type="domain" description="Phosphagen kinase C-terminal" evidence="11">
    <location>
        <begin position="106"/>
        <end position="350"/>
    </location>
</feature>
<evidence type="ECO:0000256" key="3">
    <source>
        <dbReference type="ARBA" id="ARBA00022679"/>
    </source>
</evidence>
<feature type="domain" description="Phosphagen kinase N-terminal" evidence="10">
    <location>
        <begin position="1"/>
        <end position="81"/>
    </location>
</feature>
<evidence type="ECO:0000313" key="12">
    <source>
        <dbReference type="EMBL" id="CAL4104969.1"/>
    </source>
</evidence>
<evidence type="ECO:0000256" key="4">
    <source>
        <dbReference type="ARBA" id="ARBA00022741"/>
    </source>
</evidence>
<name>A0AAV2R1R4_MEGNR</name>
<feature type="binding site" evidence="8">
    <location>
        <position position="172"/>
    </location>
    <ligand>
        <name>ATP</name>
        <dbReference type="ChEBI" id="CHEBI:30616"/>
    </ligand>
</feature>
<evidence type="ECO:0000256" key="1">
    <source>
        <dbReference type="ARBA" id="ARBA00006798"/>
    </source>
</evidence>
<organism evidence="12 13">
    <name type="scientific">Meganyctiphanes norvegica</name>
    <name type="common">Northern krill</name>
    <name type="synonym">Thysanopoda norvegica</name>
    <dbReference type="NCBI Taxonomy" id="48144"/>
    <lineage>
        <taxon>Eukaryota</taxon>
        <taxon>Metazoa</taxon>
        <taxon>Ecdysozoa</taxon>
        <taxon>Arthropoda</taxon>
        <taxon>Crustacea</taxon>
        <taxon>Multicrustacea</taxon>
        <taxon>Malacostraca</taxon>
        <taxon>Eumalacostraca</taxon>
        <taxon>Eucarida</taxon>
        <taxon>Euphausiacea</taxon>
        <taxon>Euphausiidae</taxon>
        <taxon>Meganyctiphanes</taxon>
    </lineage>
</organism>
<dbReference type="AlphaFoldDB" id="A0AAV2R1R4"/>
<dbReference type="SUPFAM" id="SSF55931">
    <property type="entry name" value="Glutamine synthetase/guanido kinase"/>
    <property type="match status" value="1"/>
</dbReference>
<dbReference type="InterPro" id="IPR022415">
    <property type="entry name" value="ATP-guanido_PTrfase_AS"/>
</dbReference>
<dbReference type="SUPFAM" id="SSF48034">
    <property type="entry name" value="Guanido kinase N-terminal domain"/>
    <property type="match status" value="1"/>
</dbReference>
<dbReference type="GO" id="GO:0046314">
    <property type="term" value="P:phosphocreatine biosynthetic process"/>
    <property type="evidence" value="ECO:0007669"/>
    <property type="project" value="InterPro"/>
</dbReference>
<dbReference type="PANTHER" id="PTHR11547:SF38">
    <property type="entry name" value="ARGININE KINASE 1-RELATED"/>
    <property type="match status" value="1"/>
</dbReference>
<dbReference type="EC" id="2.7.3.3" evidence="2"/>
<feature type="binding site" evidence="8">
    <location>
        <begin position="273"/>
        <end position="277"/>
    </location>
    <ligand>
        <name>ATP</name>
        <dbReference type="ChEBI" id="CHEBI:30616"/>
    </ligand>
</feature>
<feature type="binding site" evidence="8">
    <location>
        <begin position="303"/>
        <end position="308"/>
    </location>
    <ligand>
        <name>ATP</name>
        <dbReference type="ChEBI" id="CHEBI:30616"/>
    </ligand>
</feature>
<dbReference type="Pfam" id="PF02807">
    <property type="entry name" value="ATP-gua_PtransN"/>
    <property type="match status" value="1"/>
</dbReference>
<sequence>MPAEAFPDIKSKHSLVAKHVTEEKWNKLADHKTATSGFTLAKAIACAVHFDNQHCGIYAGDWDSYKDFAEVFDPLIQEYHGISADAVHTSDMDVSKIQGNIDSDIPVKSVRIRVGRSIDGFGLSPGITKEQRVGVENLMKSAFTKLPGDLAGNYFPLTGMDEAVRQQLVDDHFLFMSGDPNLQVAGMERDWPEGRGIFHNAEKSFLVWVNEEDQLRIISMQMGGDVKGVFERLARGIQAVGDSVKAESGKDFCLDPKYGYVHSCPTNLGTGMRASVHVDLPGWTKEGLDALKARCEELKVQPRGTRGESGGQTGCTYDISNKHRLGYSEVELVQCMIDGVNTLYKEDIELQKKHGL</sequence>
<dbReference type="GO" id="GO:0005524">
    <property type="term" value="F:ATP binding"/>
    <property type="evidence" value="ECO:0007669"/>
    <property type="project" value="UniProtKB-UniRule"/>
</dbReference>
<dbReference type="InterPro" id="IPR000749">
    <property type="entry name" value="ATP-guanido_PTrfase"/>
</dbReference>
<dbReference type="PROSITE" id="PS51509">
    <property type="entry name" value="PHOSPHAGEN_KINASE_N"/>
    <property type="match status" value="1"/>
</dbReference>
<dbReference type="Pfam" id="PF00217">
    <property type="entry name" value="ATP-gua_Ptrans"/>
    <property type="match status" value="1"/>
</dbReference>
<keyword evidence="3 8" id="KW-0808">Transferase</keyword>
<dbReference type="Proteomes" id="UP001497623">
    <property type="component" value="Unassembled WGS sequence"/>
</dbReference>
<dbReference type="InterPro" id="IPR036802">
    <property type="entry name" value="ATP-guanido_PTrfase_N_sf"/>
</dbReference>
<reference evidence="12 13" key="1">
    <citation type="submission" date="2024-05" db="EMBL/GenBank/DDBJ databases">
        <authorList>
            <person name="Wallberg A."/>
        </authorList>
    </citation>
    <scope>NUCLEOTIDE SEQUENCE [LARGE SCALE GENOMIC DNA]</scope>
</reference>
<dbReference type="InterPro" id="IPR022413">
    <property type="entry name" value="ATP-guanido_PTrfase_N"/>
</dbReference>
<dbReference type="CDD" id="cd07931">
    <property type="entry name" value="eukaryotic_phosphagen_kinases"/>
    <property type="match status" value="1"/>
</dbReference>
<dbReference type="GO" id="GO:0004111">
    <property type="term" value="F:creatine kinase activity"/>
    <property type="evidence" value="ECO:0007669"/>
    <property type="project" value="InterPro"/>
</dbReference>
<dbReference type="PROSITE" id="PS00112">
    <property type="entry name" value="PHOSPHAGEN_KINASE"/>
    <property type="match status" value="1"/>
</dbReference>
<keyword evidence="5 8" id="KW-0418">Kinase</keyword>
<dbReference type="GO" id="GO:0005615">
    <property type="term" value="C:extracellular space"/>
    <property type="evidence" value="ECO:0007669"/>
    <property type="project" value="TreeGrafter"/>
</dbReference>
<evidence type="ECO:0000313" key="13">
    <source>
        <dbReference type="Proteomes" id="UP001497623"/>
    </source>
</evidence>
<accession>A0AAV2R1R4</accession>
<keyword evidence="13" id="KW-1185">Reference proteome</keyword>
<dbReference type="FunFam" id="3.30.590.10:FF:000002">
    <property type="entry name" value="Creatine kinase S-type, mitochondrial"/>
    <property type="match status" value="1"/>
</dbReference>
<dbReference type="PROSITE" id="PS51510">
    <property type="entry name" value="PHOSPHAGEN_KINASE_C"/>
    <property type="match status" value="1"/>
</dbReference>
<dbReference type="Gene3D" id="1.10.135.10">
    <property type="entry name" value="ATP:guanido phosphotransferase, N-terminal domain"/>
    <property type="match status" value="1"/>
</dbReference>
<evidence type="ECO:0000259" key="11">
    <source>
        <dbReference type="PROSITE" id="PS51510"/>
    </source>
</evidence>
<dbReference type="GO" id="GO:0004054">
    <property type="term" value="F:arginine kinase activity"/>
    <property type="evidence" value="ECO:0007669"/>
    <property type="project" value="UniProtKB-EC"/>
</dbReference>
<dbReference type="PANTHER" id="PTHR11547">
    <property type="entry name" value="ARGININE OR CREATINE KINASE"/>
    <property type="match status" value="1"/>
</dbReference>